<gene>
    <name evidence="2" type="ORF">NIES4072_21580</name>
</gene>
<reference evidence="2 3" key="1">
    <citation type="submission" date="2017-06" db="EMBL/GenBank/DDBJ databases">
        <title>Genome sequencing of cyanobaciteial culture collection at National Institute for Environmental Studies (NIES).</title>
        <authorList>
            <person name="Hirose Y."/>
            <person name="Shimura Y."/>
            <person name="Fujisawa T."/>
            <person name="Nakamura Y."/>
            <person name="Kawachi M."/>
        </authorList>
    </citation>
    <scope>NUCLEOTIDE SEQUENCE [LARGE SCALE GENOMIC DNA]</scope>
    <source>
        <strain evidence="2 3">NIES-4072</strain>
    </source>
</reference>
<evidence type="ECO:0000313" key="3">
    <source>
        <dbReference type="Proteomes" id="UP000245124"/>
    </source>
</evidence>
<organism evidence="2 3">
    <name type="scientific">Nostoc commune NIES-4072</name>
    <dbReference type="NCBI Taxonomy" id="2005467"/>
    <lineage>
        <taxon>Bacteria</taxon>
        <taxon>Bacillati</taxon>
        <taxon>Cyanobacteriota</taxon>
        <taxon>Cyanophyceae</taxon>
        <taxon>Nostocales</taxon>
        <taxon>Nostocaceae</taxon>
        <taxon>Nostoc</taxon>
    </lineage>
</organism>
<keyword evidence="3" id="KW-1185">Reference proteome</keyword>
<proteinExistence type="predicted"/>
<dbReference type="RefSeq" id="WP_109008494.1">
    <property type="nucleotide sequence ID" value="NZ_BDUD01000001.1"/>
</dbReference>
<evidence type="ECO:0000313" key="2">
    <source>
        <dbReference type="EMBL" id="GBG18493.1"/>
    </source>
</evidence>
<evidence type="ECO:0000256" key="1">
    <source>
        <dbReference type="SAM" id="MobiDB-lite"/>
    </source>
</evidence>
<feature type="region of interest" description="Disordered" evidence="1">
    <location>
        <begin position="40"/>
        <end position="71"/>
    </location>
</feature>
<dbReference type="EMBL" id="BDUD01000001">
    <property type="protein sequence ID" value="GBG18493.1"/>
    <property type="molecule type" value="Genomic_DNA"/>
</dbReference>
<name>A0A2R5FQH6_NOSCO</name>
<sequence length="71" mass="7771">MTKIKIFDLQNCVELFDEEAQAINGGSWVSKWLRQNLGIPETDFDPTHPKVVPTPGQTGEPPQLPPGTALA</sequence>
<dbReference type="AlphaFoldDB" id="A0A2R5FQH6"/>
<dbReference type="Proteomes" id="UP000245124">
    <property type="component" value="Unassembled WGS sequence"/>
</dbReference>
<comment type="caution">
    <text evidence="2">The sequence shown here is derived from an EMBL/GenBank/DDBJ whole genome shotgun (WGS) entry which is preliminary data.</text>
</comment>
<accession>A0A2R5FQH6</accession>
<protein>
    <submittedName>
        <fullName evidence="2">Uncharacterized protein</fullName>
    </submittedName>
</protein>